<keyword evidence="3" id="KW-1185">Reference proteome</keyword>
<dbReference type="PANTHER" id="PTHR45663:SF40">
    <property type="entry name" value="THIOREDOXIN 2"/>
    <property type="match status" value="1"/>
</dbReference>
<feature type="domain" description="Thioredoxin" evidence="1">
    <location>
        <begin position="1"/>
        <end position="110"/>
    </location>
</feature>
<organism evidence="2 3">
    <name type="scientific">Corallococcus macrosporus</name>
    <dbReference type="NCBI Taxonomy" id="35"/>
    <lineage>
        <taxon>Bacteria</taxon>
        <taxon>Pseudomonadati</taxon>
        <taxon>Myxococcota</taxon>
        <taxon>Myxococcia</taxon>
        <taxon>Myxococcales</taxon>
        <taxon>Cystobacterineae</taxon>
        <taxon>Myxococcaceae</taxon>
        <taxon>Corallococcus</taxon>
    </lineage>
</organism>
<dbReference type="Pfam" id="PF00085">
    <property type="entry name" value="Thioredoxin"/>
    <property type="match status" value="1"/>
</dbReference>
<proteinExistence type="predicted"/>
<reference evidence="2 3" key="1">
    <citation type="submission" date="2021-02" db="EMBL/GenBank/DDBJ databases">
        <title>De Novo genome assembly of isolated myxobacteria.</title>
        <authorList>
            <person name="Stevens D.C."/>
        </authorList>
    </citation>
    <scope>NUCLEOTIDE SEQUENCE [LARGE SCALE GENOMIC DNA]</scope>
    <source>
        <strain evidence="2 3">ATCC 29039</strain>
    </source>
</reference>
<accession>A0ABS3DIY8</accession>
<dbReference type="InterPro" id="IPR013766">
    <property type="entry name" value="Thioredoxin_domain"/>
</dbReference>
<dbReference type="Proteomes" id="UP000664052">
    <property type="component" value="Unassembled WGS sequence"/>
</dbReference>
<dbReference type="InterPro" id="IPR036249">
    <property type="entry name" value="Thioredoxin-like_sf"/>
</dbReference>
<sequence length="133" mass="13834">MEEEDRATVNVTAANLKQTVGSPGIVVLDFRAAGCAPCRAFAPVFEAAAAVHPDVTWGKVDTQAESALAGALGIRSIPTVAVFRDGIPVFAQPGVRPASALEEVLAQVRALDMDAVRQEASRHAPAMRGQEGA</sequence>
<dbReference type="PROSITE" id="PS51352">
    <property type="entry name" value="THIOREDOXIN_2"/>
    <property type="match status" value="1"/>
</dbReference>
<dbReference type="EMBL" id="JAFIMU010000008">
    <property type="protein sequence ID" value="MBN8231263.1"/>
    <property type="molecule type" value="Genomic_DNA"/>
</dbReference>
<evidence type="ECO:0000259" key="1">
    <source>
        <dbReference type="PROSITE" id="PS51352"/>
    </source>
</evidence>
<dbReference type="SUPFAM" id="SSF52833">
    <property type="entry name" value="Thioredoxin-like"/>
    <property type="match status" value="1"/>
</dbReference>
<dbReference type="PANTHER" id="PTHR45663">
    <property type="entry name" value="GEO12009P1"/>
    <property type="match status" value="1"/>
</dbReference>
<dbReference type="CDD" id="cd02947">
    <property type="entry name" value="TRX_family"/>
    <property type="match status" value="1"/>
</dbReference>
<gene>
    <name evidence="2" type="ORF">JYK02_27465</name>
</gene>
<protein>
    <submittedName>
        <fullName evidence="2">Thioredoxin family protein</fullName>
    </submittedName>
</protein>
<evidence type="ECO:0000313" key="2">
    <source>
        <dbReference type="EMBL" id="MBN8231263.1"/>
    </source>
</evidence>
<name>A0ABS3DIY8_9BACT</name>
<comment type="caution">
    <text evidence="2">The sequence shown here is derived from an EMBL/GenBank/DDBJ whole genome shotgun (WGS) entry which is preliminary data.</text>
</comment>
<dbReference type="Gene3D" id="3.40.30.10">
    <property type="entry name" value="Glutaredoxin"/>
    <property type="match status" value="1"/>
</dbReference>
<evidence type="ECO:0000313" key="3">
    <source>
        <dbReference type="Proteomes" id="UP000664052"/>
    </source>
</evidence>